<reference evidence="8 9" key="1">
    <citation type="submission" date="2023-04" db="EMBL/GenBank/DDBJ databases">
        <title>Genomic of Lysinibacillus capsici TSBLM.</title>
        <authorList>
            <person name="Hu X.S."/>
            <person name="Yu C.H."/>
        </authorList>
    </citation>
    <scope>NUCLEOTIDE SEQUENCE [LARGE SCALE GENOMIC DNA]</scope>
    <source>
        <strain evidence="8 9">TSBLM</strain>
    </source>
</reference>
<evidence type="ECO:0000259" key="6">
    <source>
        <dbReference type="Pfam" id="PF02465"/>
    </source>
</evidence>
<keyword evidence="4 5" id="KW-0975">Bacterial flagellum</keyword>
<dbReference type="InterPro" id="IPR003481">
    <property type="entry name" value="FliD_N"/>
</dbReference>
<gene>
    <name evidence="8" type="primary">fliD</name>
    <name evidence="8" type="ORF">QBO96_18460</name>
</gene>
<dbReference type="Pfam" id="PF07195">
    <property type="entry name" value="FliD_C"/>
    <property type="match status" value="1"/>
</dbReference>
<feature type="domain" description="Flagellar hook-associated protein 2 N-terminal" evidence="6">
    <location>
        <begin position="10"/>
        <end position="105"/>
    </location>
</feature>
<dbReference type="Pfam" id="PF02465">
    <property type="entry name" value="FliD_N"/>
    <property type="match status" value="1"/>
</dbReference>
<dbReference type="EMBL" id="CP122283">
    <property type="protein sequence ID" value="WGF37677.1"/>
    <property type="molecule type" value="Genomic_DNA"/>
</dbReference>
<evidence type="ECO:0000256" key="5">
    <source>
        <dbReference type="RuleBase" id="RU362066"/>
    </source>
</evidence>
<evidence type="ECO:0000256" key="2">
    <source>
        <dbReference type="ARBA" id="ARBA00011255"/>
    </source>
</evidence>
<dbReference type="Proteomes" id="UP001244564">
    <property type="component" value="Chromosome"/>
</dbReference>
<keyword evidence="8" id="KW-0282">Flagellum</keyword>
<comment type="similarity">
    <text evidence="1 5">Belongs to the FliD family.</text>
</comment>
<dbReference type="PANTHER" id="PTHR30288:SF0">
    <property type="entry name" value="FLAGELLAR HOOK-ASSOCIATED PROTEIN 2"/>
    <property type="match status" value="1"/>
</dbReference>
<comment type="function">
    <text evidence="5">Required for morphogenesis and for the elongation of the flagellar filament by facilitating polymerization of the flagellin monomers at the tip of growing filament. Forms a capping structure, which prevents flagellin subunits (transported through the central channel of the flagellum) from leaking out without polymerization at the distal end.</text>
</comment>
<sequence>MVNRIGGLVSGMDIDGLVQKMMRTQRAPLDRLFQNKQIGEWQRDAYRAVNTKIRAFDTYMADNLVLKELNSKTASSSNSNLVDAKATGSASGTISIEEVKQLATAGRLVGAKTVKTETATGSTKLSDLGVTSSTIDIKAIQNNGTLAKEATKISIIEGMTVDQFINKVNTSNAGVTAIFENGRFSFTAKNTGDVTNGEEIELVGADALGFSAADFANPDISKKASATAGQNAVFTVNGIETERTSNTFSISGYNITLKEKFDQGPAVTITATSNVDEMVDKVKDFVKTYNGFVKDLMDQTNETRYRDYPPLTDEQRKELSESEVKLWDEKAKSGLLSRDSILRDGLSNMRSLLYQSNPAVEDTNYNTLYKIGITTTQNYNDGGMIEINEEKLRQALTENPDAVEQLLTSTGNKNGTVTKVNPDTGVEETITTDTRGFVKKLRDSLEGFKLAIEDKAGRANMADEKFSIGRDLKATTERMDNLKRRLETIEQMYWKQFTAMEQAMNKASEQSSIFMQR</sequence>
<name>A0ABY8KDT5_9BACI</name>
<proteinExistence type="inferred from homology"/>
<dbReference type="RefSeq" id="WP_279493973.1">
    <property type="nucleotide sequence ID" value="NZ_CP122283.1"/>
</dbReference>
<keyword evidence="5" id="KW-0964">Secreted</keyword>
<dbReference type="InterPro" id="IPR040026">
    <property type="entry name" value="FliD"/>
</dbReference>
<keyword evidence="8" id="KW-0969">Cilium</keyword>
<protein>
    <recommendedName>
        <fullName evidence="5">Flagellar hook-associated protein 2</fullName>
        <shortName evidence="5">HAP2</shortName>
    </recommendedName>
    <alternativeName>
        <fullName evidence="5">Flagellar cap protein</fullName>
    </alternativeName>
</protein>
<keyword evidence="3" id="KW-0175">Coiled coil</keyword>
<evidence type="ECO:0000313" key="9">
    <source>
        <dbReference type="Proteomes" id="UP001244564"/>
    </source>
</evidence>
<evidence type="ECO:0000259" key="7">
    <source>
        <dbReference type="Pfam" id="PF07195"/>
    </source>
</evidence>
<evidence type="ECO:0000313" key="8">
    <source>
        <dbReference type="EMBL" id="WGF37677.1"/>
    </source>
</evidence>
<keyword evidence="8" id="KW-0966">Cell projection</keyword>
<dbReference type="InterPro" id="IPR010809">
    <property type="entry name" value="FliD_C"/>
</dbReference>
<evidence type="ECO:0000256" key="1">
    <source>
        <dbReference type="ARBA" id="ARBA00009764"/>
    </source>
</evidence>
<dbReference type="PANTHER" id="PTHR30288">
    <property type="entry name" value="FLAGELLAR CAP/ASSEMBLY PROTEIN FLID"/>
    <property type="match status" value="1"/>
</dbReference>
<comment type="subcellular location">
    <subcellularLocation>
        <location evidence="5">Secreted</location>
    </subcellularLocation>
    <subcellularLocation>
        <location evidence="5">Bacterial flagellum</location>
    </subcellularLocation>
</comment>
<feature type="domain" description="Flagellar hook-associated protein 2 C-terminal" evidence="7">
    <location>
        <begin position="229"/>
        <end position="507"/>
    </location>
</feature>
<keyword evidence="9" id="KW-1185">Reference proteome</keyword>
<comment type="subunit">
    <text evidence="2 5">Homopentamer.</text>
</comment>
<organism evidence="8 9">
    <name type="scientific">Lysinibacillus capsici</name>
    <dbReference type="NCBI Taxonomy" id="2115968"/>
    <lineage>
        <taxon>Bacteria</taxon>
        <taxon>Bacillati</taxon>
        <taxon>Bacillota</taxon>
        <taxon>Bacilli</taxon>
        <taxon>Bacillales</taxon>
        <taxon>Bacillaceae</taxon>
        <taxon>Lysinibacillus</taxon>
    </lineage>
</organism>
<evidence type="ECO:0000256" key="4">
    <source>
        <dbReference type="ARBA" id="ARBA00023143"/>
    </source>
</evidence>
<evidence type="ECO:0000256" key="3">
    <source>
        <dbReference type="ARBA" id="ARBA00023054"/>
    </source>
</evidence>
<accession>A0ABY8KDT5</accession>